<dbReference type="Proteomes" id="UP000694888">
    <property type="component" value="Unplaced"/>
</dbReference>
<feature type="region of interest" description="Disordered" evidence="1">
    <location>
        <begin position="82"/>
        <end position="130"/>
    </location>
</feature>
<feature type="region of interest" description="Disordered" evidence="1">
    <location>
        <begin position="167"/>
        <end position="202"/>
    </location>
</feature>
<protein>
    <submittedName>
        <fullName evidence="3 4">Uncharacterized protein LOC101852477 isoform X1</fullName>
    </submittedName>
</protein>
<feature type="region of interest" description="Disordered" evidence="1">
    <location>
        <begin position="216"/>
        <end position="252"/>
    </location>
</feature>
<feature type="compositionally biased region" description="Low complexity" evidence="1">
    <location>
        <begin position="91"/>
        <end position="118"/>
    </location>
</feature>
<evidence type="ECO:0000313" key="3">
    <source>
        <dbReference type="RefSeq" id="XP_005099236.2"/>
    </source>
</evidence>
<keyword evidence="2" id="KW-1185">Reference proteome</keyword>
<gene>
    <name evidence="3 4" type="primary">LOC101852477</name>
</gene>
<dbReference type="RefSeq" id="XP_005099237.1">
    <property type="nucleotide sequence ID" value="XM_005099180.3"/>
</dbReference>
<feature type="compositionally biased region" description="Basic and acidic residues" evidence="1">
    <location>
        <begin position="180"/>
        <end position="197"/>
    </location>
</feature>
<evidence type="ECO:0000313" key="2">
    <source>
        <dbReference type="Proteomes" id="UP000694888"/>
    </source>
</evidence>
<proteinExistence type="predicted"/>
<dbReference type="GeneID" id="101852477"/>
<evidence type="ECO:0000313" key="4">
    <source>
        <dbReference type="RefSeq" id="XP_005099237.1"/>
    </source>
</evidence>
<sequence>MAASGILRKGLLLNGWLRQSTRLVASQQLNVKLNPEGLRHFSRLNATPQSLCLLQDIKNPELMSLLPLRSLHQSRAVQEAAKKPIEASNTTKAAGDVAASGASGSSTAKKVSSSFLKSSRGEGKGSSGKGESRWQYYLYGGLAISTLVGLYRMRNQSRHEMLTAIKENKLQSTMQPPEQVKMDEKLPPAPAGREEKASGSSNVKVEKTVNAALGQAGGDVSHCKPSSPSVRIHSDGAKPCSTPLNKRKYPPKYKSVKESSCLKVVRGTCDCDTPDPCGSPKRK</sequence>
<evidence type="ECO:0000256" key="1">
    <source>
        <dbReference type="SAM" id="MobiDB-lite"/>
    </source>
</evidence>
<organism evidence="2 3">
    <name type="scientific">Aplysia californica</name>
    <name type="common">California sea hare</name>
    <dbReference type="NCBI Taxonomy" id="6500"/>
    <lineage>
        <taxon>Eukaryota</taxon>
        <taxon>Metazoa</taxon>
        <taxon>Spiralia</taxon>
        <taxon>Lophotrochozoa</taxon>
        <taxon>Mollusca</taxon>
        <taxon>Gastropoda</taxon>
        <taxon>Heterobranchia</taxon>
        <taxon>Euthyneura</taxon>
        <taxon>Tectipleura</taxon>
        <taxon>Aplysiida</taxon>
        <taxon>Aplysioidea</taxon>
        <taxon>Aplysiidae</taxon>
        <taxon>Aplysia</taxon>
    </lineage>
</organism>
<accession>A0ABM0JQK9</accession>
<dbReference type="RefSeq" id="XP_005099236.2">
    <property type="nucleotide sequence ID" value="XM_005099179.3"/>
</dbReference>
<name>A0ABM0JQK9_APLCA</name>
<reference evidence="3 4" key="1">
    <citation type="submission" date="2025-05" db="UniProtKB">
        <authorList>
            <consortium name="RefSeq"/>
        </authorList>
    </citation>
    <scope>IDENTIFICATION</scope>
</reference>